<reference evidence="5 6" key="1">
    <citation type="journal article" date="2013" name="Genome Announc.">
        <title>Whole-Genome Sequence of the Clinical Strain Corynebacterium argentoratense DSM 44202, Isolated from a Human Throat Specimen.</title>
        <authorList>
            <person name="Bomholt C."/>
            <person name="Glaub A."/>
            <person name="Gravermann K."/>
            <person name="Albersmeier A."/>
            <person name="Brinkrolf K."/>
            <person name="Ruckert C."/>
            <person name="Tauch A."/>
        </authorList>
    </citation>
    <scope>NUCLEOTIDE SEQUENCE [LARGE SCALE GENOMIC DNA]</scope>
    <source>
        <strain evidence="5">DSM 44202</strain>
    </source>
</reference>
<evidence type="ECO:0000256" key="2">
    <source>
        <dbReference type="ARBA" id="ARBA00022679"/>
    </source>
</evidence>
<dbReference type="Proteomes" id="UP000016943">
    <property type="component" value="Chromosome"/>
</dbReference>
<dbReference type="Gene3D" id="3.40.50.2000">
    <property type="entry name" value="Glycogen Phosphorylase B"/>
    <property type="match status" value="2"/>
</dbReference>
<dbReference type="eggNOG" id="COG0438">
    <property type="taxonomic scope" value="Bacteria"/>
</dbReference>
<evidence type="ECO:0000256" key="1">
    <source>
        <dbReference type="ARBA" id="ARBA00022676"/>
    </source>
</evidence>
<dbReference type="GeneID" id="78249865"/>
<dbReference type="InterPro" id="IPR050194">
    <property type="entry name" value="Glycosyltransferase_grp1"/>
</dbReference>
<dbReference type="GO" id="GO:0016757">
    <property type="term" value="F:glycosyltransferase activity"/>
    <property type="evidence" value="ECO:0007669"/>
    <property type="project" value="UniProtKB-KW"/>
</dbReference>
<protein>
    <recommendedName>
        <fullName evidence="4">Glycosyltransferase subfamily 4-like N-terminal domain-containing protein</fullName>
    </recommendedName>
</protein>
<feature type="domain" description="Glycosyltransferase subfamily 4-like N-terminal" evidence="4">
    <location>
        <begin position="14"/>
        <end position="173"/>
    </location>
</feature>
<dbReference type="PANTHER" id="PTHR45947">
    <property type="entry name" value="SULFOQUINOVOSYL TRANSFERASE SQD2"/>
    <property type="match status" value="1"/>
</dbReference>
<dbReference type="HOGENOM" id="CLU_009583_2_1_11"/>
<sequence length="409" mass="43690">MKIGMVCPYSFDEPGGVQAHIIDVAQHFIDRGHDVRVIGPCSPETPVPSFVVKGGKSLPIPYNGSVARLSLGPAVDQKLAQFIEQGHFDVLHIHEPNSPSFSMRALKLAQGPIVATYHASSSGSMLLKAAAPMLRPLLEKVRGGIAVSEMARRWQVQQLGTDPVLIPNGVDTSMFVAARSKEAPASDGVVRVVFLGRIDEPRKGLQLLLEALHIDRSRNNRSDTEPELTVDVIGSGTPIDTPGVAYHGKVSDKEKARLLGKADIYVAPNTGGESFGIVLVEAMAAGCAVVASDIEAFKAVCNADSDSPAGLLFRSGDSDSLQQALRRAANDSALRNRLANAGRARAVEFDWDHVAASIMRVYETVADGSTVTLEKPRDKPLSVLKTARLQANSPSPLHGAQGECEEDKE</sequence>
<dbReference type="Pfam" id="PF13439">
    <property type="entry name" value="Glyco_transf_4"/>
    <property type="match status" value="1"/>
</dbReference>
<evidence type="ECO:0000256" key="3">
    <source>
        <dbReference type="SAM" id="MobiDB-lite"/>
    </source>
</evidence>
<dbReference type="STRING" id="1348662.CARG_05435"/>
<dbReference type="InterPro" id="IPR028098">
    <property type="entry name" value="Glyco_trans_4-like_N"/>
</dbReference>
<accession>U3GV77</accession>
<dbReference type="PATRIC" id="fig|1348662.3.peg.1068"/>
<dbReference type="AlphaFoldDB" id="U3GV77"/>
<name>U3GV77_9CORY</name>
<dbReference type="OrthoDB" id="5240531at2"/>
<evidence type="ECO:0000313" key="6">
    <source>
        <dbReference type="Proteomes" id="UP000016943"/>
    </source>
</evidence>
<dbReference type="KEGG" id="caz:CARG_05435"/>
<feature type="region of interest" description="Disordered" evidence="3">
    <location>
        <begin position="388"/>
        <end position="409"/>
    </location>
</feature>
<evidence type="ECO:0000259" key="4">
    <source>
        <dbReference type="Pfam" id="PF13439"/>
    </source>
</evidence>
<proteinExistence type="predicted"/>
<dbReference type="SUPFAM" id="SSF53756">
    <property type="entry name" value="UDP-Glycosyltransferase/glycogen phosphorylase"/>
    <property type="match status" value="1"/>
</dbReference>
<keyword evidence="6" id="KW-1185">Reference proteome</keyword>
<dbReference type="Pfam" id="PF13692">
    <property type="entry name" value="Glyco_trans_1_4"/>
    <property type="match status" value="1"/>
</dbReference>
<dbReference type="GO" id="GO:1901137">
    <property type="term" value="P:carbohydrate derivative biosynthetic process"/>
    <property type="evidence" value="ECO:0007669"/>
    <property type="project" value="UniProtKB-ARBA"/>
</dbReference>
<dbReference type="EMBL" id="CP006365">
    <property type="protein sequence ID" value="AGU15224.1"/>
    <property type="molecule type" value="Genomic_DNA"/>
</dbReference>
<keyword evidence="2" id="KW-0808">Transferase</keyword>
<evidence type="ECO:0000313" key="5">
    <source>
        <dbReference type="EMBL" id="AGU15224.1"/>
    </source>
</evidence>
<dbReference type="CDD" id="cd03801">
    <property type="entry name" value="GT4_PimA-like"/>
    <property type="match status" value="1"/>
</dbReference>
<dbReference type="PANTHER" id="PTHR45947:SF3">
    <property type="entry name" value="SULFOQUINOVOSYL TRANSFERASE SQD2"/>
    <property type="match status" value="1"/>
</dbReference>
<dbReference type="RefSeq" id="WP_020976377.1">
    <property type="nucleotide sequence ID" value="NC_022198.1"/>
</dbReference>
<keyword evidence="1" id="KW-0328">Glycosyltransferase</keyword>
<dbReference type="GO" id="GO:1903509">
    <property type="term" value="P:liposaccharide metabolic process"/>
    <property type="evidence" value="ECO:0007669"/>
    <property type="project" value="UniProtKB-ARBA"/>
</dbReference>
<gene>
    <name evidence="5" type="ORF">CARG_05435</name>
</gene>
<organism evidence="5 6">
    <name type="scientific">Corynebacterium argentoratense DSM 44202</name>
    <dbReference type="NCBI Taxonomy" id="1348662"/>
    <lineage>
        <taxon>Bacteria</taxon>
        <taxon>Bacillati</taxon>
        <taxon>Actinomycetota</taxon>
        <taxon>Actinomycetes</taxon>
        <taxon>Mycobacteriales</taxon>
        <taxon>Corynebacteriaceae</taxon>
        <taxon>Corynebacterium</taxon>
    </lineage>
</organism>